<dbReference type="OrthoDB" id="10457588at2759"/>
<sequence length="106" mass="11655">VAEPADCSPALGSQALEMRWKDPAAVAMGKGDKKCMGYKKEPQAGHIHRVLEQVCAPWAFLPRKYTRICEQSLCKPCPRGVGFWHSVYLTAAVPQGMKATTKYTSS</sequence>
<organism evidence="1 2">
    <name type="scientific">Falco tinnunculus</name>
    <name type="common">Common kestrel</name>
    <dbReference type="NCBI Taxonomy" id="100819"/>
    <lineage>
        <taxon>Eukaryota</taxon>
        <taxon>Metazoa</taxon>
        <taxon>Chordata</taxon>
        <taxon>Craniata</taxon>
        <taxon>Vertebrata</taxon>
        <taxon>Euteleostomi</taxon>
        <taxon>Archelosauria</taxon>
        <taxon>Archosauria</taxon>
        <taxon>Dinosauria</taxon>
        <taxon>Saurischia</taxon>
        <taxon>Theropoda</taxon>
        <taxon>Coelurosauria</taxon>
        <taxon>Aves</taxon>
        <taxon>Neognathae</taxon>
        <taxon>Neoaves</taxon>
        <taxon>Telluraves</taxon>
        <taxon>Australaves</taxon>
        <taxon>Falconiformes</taxon>
        <taxon>Falconidae</taxon>
        <taxon>Falco</taxon>
    </lineage>
</organism>
<dbReference type="Ensembl" id="ENSFTIT00000010766.1">
    <property type="protein sequence ID" value="ENSFTIP00000010313.1"/>
    <property type="gene ID" value="ENSFTIG00000006924.1"/>
</dbReference>
<accession>A0A8C4UFP1</accession>
<protein>
    <submittedName>
        <fullName evidence="1">Uncharacterized protein</fullName>
    </submittedName>
</protein>
<evidence type="ECO:0000313" key="1">
    <source>
        <dbReference type="Ensembl" id="ENSFTIP00000010313.1"/>
    </source>
</evidence>
<reference evidence="1" key="1">
    <citation type="submission" date="2025-08" db="UniProtKB">
        <authorList>
            <consortium name="Ensembl"/>
        </authorList>
    </citation>
    <scope>IDENTIFICATION</scope>
</reference>
<dbReference type="Proteomes" id="UP000694562">
    <property type="component" value="Unplaced"/>
</dbReference>
<keyword evidence="2" id="KW-1185">Reference proteome</keyword>
<name>A0A8C4UFP1_FALTI</name>
<evidence type="ECO:0000313" key="2">
    <source>
        <dbReference type="Proteomes" id="UP000694562"/>
    </source>
</evidence>
<proteinExistence type="predicted"/>
<reference evidence="1" key="2">
    <citation type="submission" date="2025-09" db="UniProtKB">
        <authorList>
            <consortium name="Ensembl"/>
        </authorList>
    </citation>
    <scope>IDENTIFICATION</scope>
</reference>
<dbReference type="AlphaFoldDB" id="A0A8C4UFP1"/>